<evidence type="ECO:0000256" key="4">
    <source>
        <dbReference type="ARBA" id="ARBA00022723"/>
    </source>
</evidence>
<evidence type="ECO:0000256" key="6">
    <source>
        <dbReference type="ARBA" id="ARBA00023015"/>
    </source>
</evidence>
<feature type="compositionally biased region" description="Basic residues" evidence="11">
    <location>
        <begin position="142"/>
        <end position="151"/>
    </location>
</feature>
<evidence type="ECO:0000256" key="5">
    <source>
        <dbReference type="ARBA" id="ARBA00022914"/>
    </source>
</evidence>
<keyword evidence="3" id="KW-0678">Repressor</keyword>
<dbReference type="Pfam" id="PF00376">
    <property type="entry name" value="MerR"/>
    <property type="match status" value="1"/>
</dbReference>
<dbReference type="GO" id="GO:0003677">
    <property type="term" value="F:DNA binding"/>
    <property type="evidence" value="ECO:0007669"/>
    <property type="project" value="UniProtKB-KW"/>
</dbReference>
<keyword evidence="2" id="KW-0475">Mercuric resistance</keyword>
<comment type="function">
    <text evidence="10">Mediates the mercuric-dependent induction of mercury resistance operon. In the absence of mercury MerR represses transcription by binding tightly to the mer operator region; when mercury is present the dimeric complex binds a single ion and becomes a potent transcriptional activator, while remaining bound to the mer site.</text>
</comment>
<keyword evidence="6" id="KW-0805">Transcription regulation</keyword>
<dbReference type="PANTHER" id="PTHR30204:SF69">
    <property type="entry name" value="MERR-FAMILY TRANSCRIPTIONAL REGULATOR"/>
    <property type="match status" value="1"/>
</dbReference>
<dbReference type="EMBL" id="WTVS01000012">
    <property type="protein sequence ID" value="NMF97302.1"/>
    <property type="molecule type" value="Genomic_DNA"/>
</dbReference>
<evidence type="ECO:0000313" key="13">
    <source>
        <dbReference type="EMBL" id="NMF97302.1"/>
    </source>
</evidence>
<gene>
    <name evidence="13" type="ORF">GPA27_07870</name>
</gene>
<evidence type="ECO:0000313" key="14">
    <source>
        <dbReference type="Proteomes" id="UP000634522"/>
    </source>
</evidence>
<feature type="region of interest" description="Disordered" evidence="11">
    <location>
        <begin position="126"/>
        <end position="151"/>
    </location>
</feature>
<dbReference type="PANTHER" id="PTHR30204">
    <property type="entry name" value="REDOX-CYCLING DRUG-SENSING TRANSCRIPTIONAL ACTIVATOR SOXR"/>
    <property type="match status" value="1"/>
</dbReference>
<keyword evidence="5" id="KW-0476">Mercury</keyword>
<sequence length="151" mass="16480">MNDLTIGALAKSAGVGVETVRYYQRRGLLSPNGAHKGAFRVYGNDELARLRFIRRAQSLGFSLDEVADLLALDEETDRERARAFAQSKIADVESRIRQLTEMRSALQGLVSCCEHTEAPAPCPILHALANSPEPPPAPQGKARTRSARQAP</sequence>
<evidence type="ECO:0000256" key="11">
    <source>
        <dbReference type="SAM" id="MobiDB-lite"/>
    </source>
</evidence>
<keyword evidence="8" id="KW-0010">Activator</keyword>
<evidence type="ECO:0000256" key="8">
    <source>
        <dbReference type="ARBA" id="ARBA00023159"/>
    </source>
</evidence>
<keyword evidence="7 13" id="KW-0238">DNA-binding</keyword>
<dbReference type="RefSeq" id="WP_169139222.1">
    <property type="nucleotide sequence ID" value="NZ_WTVS01000012.1"/>
</dbReference>
<name>A0ABX1NDD6_9RHOO</name>
<dbReference type="PROSITE" id="PS50937">
    <property type="entry name" value="HTH_MERR_2"/>
    <property type="match status" value="1"/>
</dbReference>
<evidence type="ECO:0000259" key="12">
    <source>
        <dbReference type="PROSITE" id="PS50937"/>
    </source>
</evidence>
<proteinExistence type="predicted"/>
<feature type="domain" description="HTH merR-type" evidence="12">
    <location>
        <begin position="1"/>
        <end position="72"/>
    </location>
</feature>
<dbReference type="InterPro" id="IPR047057">
    <property type="entry name" value="MerR_fam"/>
</dbReference>
<dbReference type="CDD" id="cd04783">
    <property type="entry name" value="HTH_MerR1"/>
    <property type="match status" value="1"/>
</dbReference>
<evidence type="ECO:0000256" key="2">
    <source>
        <dbReference type="ARBA" id="ARBA00022466"/>
    </source>
</evidence>
<dbReference type="InterPro" id="IPR015358">
    <property type="entry name" value="Tscrpt_reg_MerR_DNA-bd"/>
</dbReference>
<evidence type="ECO:0000256" key="1">
    <source>
        <dbReference type="ARBA" id="ARBA00017146"/>
    </source>
</evidence>
<keyword evidence="14" id="KW-1185">Reference proteome</keyword>
<dbReference type="PRINTS" id="PR00040">
    <property type="entry name" value="HTHMERR"/>
</dbReference>
<dbReference type="Pfam" id="PF09278">
    <property type="entry name" value="MerR-DNA-bind"/>
    <property type="match status" value="1"/>
</dbReference>
<dbReference type="SMART" id="SM00422">
    <property type="entry name" value="HTH_MERR"/>
    <property type="match status" value="1"/>
</dbReference>
<accession>A0ABX1NDD6</accession>
<keyword evidence="9" id="KW-0804">Transcription</keyword>
<evidence type="ECO:0000256" key="3">
    <source>
        <dbReference type="ARBA" id="ARBA00022491"/>
    </source>
</evidence>
<evidence type="ECO:0000256" key="7">
    <source>
        <dbReference type="ARBA" id="ARBA00023125"/>
    </source>
</evidence>
<dbReference type="InterPro" id="IPR009061">
    <property type="entry name" value="DNA-bd_dom_put_sf"/>
</dbReference>
<dbReference type="InterPro" id="IPR000551">
    <property type="entry name" value="MerR-type_HTH_dom"/>
</dbReference>
<dbReference type="InterPro" id="IPR011794">
    <property type="entry name" value="MerR"/>
</dbReference>
<evidence type="ECO:0000256" key="9">
    <source>
        <dbReference type="ARBA" id="ARBA00023163"/>
    </source>
</evidence>
<dbReference type="SUPFAM" id="SSF46955">
    <property type="entry name" value="Putative DNA-binding domain"/>
    <property type="match status" value="1"/>
</dbReference>
<evidence type="ECO:0000256" key="10">
    <source>
        <dbReference type="ARBA" id="ARBA00024874"/>
    </source>
</evidence>
<comment type="caution">
    <text evidence="13">The sequence shown here is derived from an EMBL/GenBank/DDBJ whole genome shotgun (WGS) entry which is preliminary data.</text>
</comment>
<dbReference type="Gene3D" id="1.10.1660.10">
    <property type="match status" value="1"/>
</dbReference>
<reference evidence="13 14" key="1">
    <citation type="submission" date="2019-12" db="EMBL/GenBank/DDBJ databases">
        <title>Comparative genomics gives insights into the taxonomy of the Azoarcus-Aromatoleum group and reveals separate origins of nif in the plant-associated Azoarcus and non-plant-associated Aromatoleum sub-groups.</title>
        <authorList>
            <person name="Lafos M."/>
            <person name="Maluk M."/>
            <person name="Batista M."/>
            <person name="Junghare M."/>
            <person name="Carmona M."/>
            <person name="Faoro H."/>
            <person name="Cruz L.M."/>
            <person name="Battistoni F."/>
            <person name="De Souza E."/>
            <person name="Pedrosa F."/>
            <person name="Chen W.-M."/>
            <person name="Poole P.S."/>
            <person name="Dixon R.A."/>
            <person name="James E.K."/>
        </authorList>
    </citation>
    <scope>NUCLEOTIDE SEQUENCE [LARGE SCALE GENOMIC DNA]</scope>
    <source>
        <strain evidence="13 14">T</strain>
    </source>
</reference>
<protein>
    <recommendedName>
        <fullName evidence="1">Mercuric resistance operon regulatory protein</fullName>
    </recommendedName>
</protein>
<keyword evidence="4" id="KW-0479">Metal-binding</keyword>
<organism evidence="13 14">
    <name type="scientific">Aromatoleum toluolicum</name>
    <dbReference type="NCBI Taxonomy" id="90060"/>
    <lineage>
        <taxon>Bacteria</taxon>
        <taxon>Pseudomonadati</taxon>
        <taxon>Pseudomonadota</taxon>
        <taxon>Betaproteobacteria</taxon>
        <taxon>Rhodocyclales</taxon>
        <taxon>Rhodocyclaceae</taxon>
        <taxon>Aromatoleum</taxon>
    </lineage>
</organism>
<dbReference type="Proteomes" id="UP000634522">
    <property type="component" value="Unassembled WGS sequence"/>
</dbReference>